<evidence type="ECO:0000313" key="1">
    <source>
        <dbReference type="EMBL" id="KIP05489.1"/>
    </source>
</evidence>
<dbReference type="AlphaFoldDB" id="A0A0C3NKH5"/>
<keyword evidence="2" id="KW-1185">Reference proteome</keyword>
<dbReference type="SUPFAM" id="SSF51412">
    <property type="entry name" value="Inosine monophosphate dehydrogenase (IMPDH)"/>
    <property type="match status" value="1"/>
</dbReference>
<sequence length="358" mass="37277">MTPIINDFTRLLGIQVPVVCAPMANVGGAALAAQATLGGGFGFIGAGYYPANKVRDELETARSILSTAGRMRGGGKLPVGIAFFGWKFDQNPAAASEMLDIALEAQVQAIWLSFGTNLRPWVDYVRSKDRVDTHKEKTLLFTLVNSVDEAVAAKGWPLDVIVAQGIEGGGHGGNYAPPTFSLVSSILPLLSPGDPLLLAAGGLANGAQAAALLALGVAGAVFGTRFLLTPESTYTAAQKAALLAAGASATVRTEAFDHARGTLGWPDGVDGRGLRNALVADYEAGLDAAALRARFAAHASSGDPDYAVVWAGTGVGEMHEIKGAQDIVRQLHQEMLQRLRAVRQLLDDSGDGITKSSM</sequence>
<accession>A0A0C3NKH5</accession>
<dbReference type="Pfam" id="PF03060">
    <property type="entry name" value="NMO"/>
    <property type="match status" value="1"/>
</dbReference>
<dbReference type="Gene3D" id="3.20.20.70">
    <property type="entry name" value="Aldolase class I"/>
    <property type="match status" value="1"/>
</dbReference>
<proteinExistence type="predicted"/>
<evidence type="ECO:0000313" key="2">
    <source>
        <dbReference type="Proteomes" id="UP000053257"/>
    </source>
</evidence>
<dbReference type="InterPro" id="IPR013785">
    <property type="entry name" value="Aldolase_TIM"/>
</dbReference>
<name>A0A0C3NKH5_PHLG1</name>
<reference evidence="1 2" key="1">
    <citation type="journal article" date="2014" name="PLoS Genet.">
        <title>Analysis of the Phlebiopsis gigantea genome, transcriptome and secretome provides insight into its pioneer colonization strategies of wood.</title>
        <authorList>
            <person name="Hori C."/>
            <person name="Ishida T."/>
            <person name="Igarashi K."/>
            <person name="Samejima M."/>
            <person name="Suzuki H."/>
            <person name="Master E."/>
            <person name="Ferreira P."/>
            <person name="Ruiz-Duenas F.J."/>
            <person name="Held B."/>
            <person name="Canessa P."/>
            <person name="Larrondo L.F."/>
            <person name="Schmoll M."/>
            <person name="Druzhinina I.S."/>
            <person name="Kubicek C.P."/>
            <person name="Gaskell J.A."/>
            <person name="Kersten P."/>
            <person name="St John F."/>
            <person name="Glasner J."/>
            <person name="Sabat G."/>
            <person name="Splinter BonDurant S."/>
            <person name="Syed K."/>
            <person name="Yadav J."/>
            <person name="Mgbeahuruike A.C."/>
            <person name="Kovalchuk A."/>
            <person name="Asiegbu F.O."/>
            <person name="Lackner G."/>
            <person name="Hoffmeister D."/>
            <person name="Rencoret J."/>
            <person name="Gutierrez A."/>
            <person name="Sun H."/>
            <person name="Lindquist E."/>
            <person name="Barry K."/>
            <person name="Riley R."/>
            <person name="Grigoriev I.V."/>
            <person name="Henrissat B."/>
            <person name="Kues U."/>
            <person name="Berka R.M."/>
            <person name="Martinez A.T."/>
            <person name="Covert S.F."/>
            <person name="Blanchette R.A."/>
            <person name="Cullen D."/>
        </authorList>
    </citation>
    <scope>NUCLEOTIDE SEQUENCE [LARGE SCALE GENOMIC DNA]</scope>
    <source>
        <strain evidence="1 2">11061_1 CR5-6</strain>
    </source>
</reference>
<dbReference type="HOGENOM" id="CLU_038732_9_1_1"/>
<dbReference type="PANTHER" id="PTHR32332:SF31">
    <property type="entry name" value="2-NITROPROPANE DIOXYGENASE FAMILY, PUTATIVE (AFU_ORTHOLOGUE AFUA_2G09850)-RELATED"/>
    <property type="match status" value="1"/>
</dbReference>
<dbReference type="EMBL" id="KN840542">
    <property type="protein sequence ID" value="KIP05489.1"/>
    <property type="molecule type" value="Genomic_DNA"/>
</dbReference>
<dbReference type="PANTHER" id="PTHR32332">
    <property type="entry name" value="2-NITROPROPANE DIOXYGENASE"/>
    <property type="match status" value="1"/>
</dbReference>
<dbReference type="Proteomes" id="UP000053257">
    <property type="component" value="Unassembled WGS sequence"/>
</dbReference>
<dbReference type="OrthoDB" id="2349068at2759"/>
<protein>
    <submittedName>
        <fullName evidence="1">Uncharacterized protein</fullName>
    </submittedName>
</protein>
<dbReference type="STRING" id="745531.A0A0C3NKH5"/>
<organism evidence="1 2">
    <name type="scientific">Phlebiopsis gigantea (strain 11061_1 CR5-6)</name>
    <name type="common">White-rot fungus</name>
    <name type="synonym">Peniophora gigantea</name>
    <dbReference type="NCBI Taxonomy" id="745531"/>
    <lineage>
        <taxon>Eukaryota</taxon>
        <taxon>Fungi</taxon>
        <taxon>Dikarya</taxon>
        <taxon>Basidiomycota</taxon>
        <taxon>Agaricomycotina</taxon>
        <taxon>Agaricomycetes</taxon>
        <taxon>Polyporales</taxon>
        <taxon>Phanerochaetaceae</taxon>
        <taxon>Phlebiopsis</taxon>
    </lineage>
</organism>
<gene>
    <name evidence="1" type="ORF">PHLGIDRAFT_149997</name>
</gene>